<gene>
    <name evidence="5" type="ORF">SAMN05421740_102702</name>
</gene>
<dbReference type="CDD" id="cd07809">
    <property type="entry name" value="ASKHA_NBD_FGGY_BaXK-like"/>
    <property type="match status" value="1"/>
</dbReference>
<accession>A0A1H7JZI2</accession>
<dbReference type="InterPro" id="IPR018484">
    <property type="entry name" value="FGGY_N"/>
</dbReference>
<dbReference type="Proteomes" id="UP000198916">
    <property type="component" value="Unassembled WGS sequence"/>
</dbReference>
<dbReference type="InterPro" id="IPR050406">
    <property type="entry name" value="FGGY_Carb_Kinase"/>
</dbReference>
<dbReference type="Gene3D" id="3.30.420.40">
    <property type="match status" value="2"/>
</dbReference>
<dbReference type="PANTHER" id="PTHR43095">
    <property type="entry name" value="SUGAR KINASE"/>
    <property type="match status" value="1"/>
</dbReference>
<reference evidence="6" key="1">
    <citation type="submission" date="2016-10" db="EMBL/GenBank/DDBJ databases">
        <authorList>
            <person name="Varghese N."/>
            <person name="Submissions S."/>
        </authorList>
    </citation>
    <scope>NUCLEOTIDE SEQUENCE [LARGE SCALE GENOMIC DNA]</scope>
    <source>
        <strain evidence="6">Jip14</strain>
    </source>
</reference>
<evidence type="ECO:0000256" key="2">
    <source>
        <dbReference type="ARBA" id="ARBA00022679"/>
    </source>
</evidence>
<dbReference type="InterPro" id="IPR043129">
    <property type="entry name" value="ATPase_NBD"/>
</dbReference>
<evidence type="ECO:0000313" key="5">
    <source>
        <dbReference type="EMBL" id="SEK79035.1"/>
    </source>
</evidence>
<keyword evidence="2" id="KW-0808">Transferase</keyword>
<name>A0A1H7JZI2_9SPHI</name>
<evidence type="ECO:0000256" key="1">
    <source>
        <dbReference type="ARBA" id="ARBA00009156"/>
    </source>
</evidence>
<feature type="domain" description="Carbohydrate kinase FGGY N-terminal" evidence="4">
    <location>
        <begin position="42"/>
        <end position="285"/>
    </location>
</feature>
<protein>
    <submittedName>
        <fullName evidence="5">Xylulokinase</fullName>
    </submittedName>
</protein>
<organism evidence="5 6">
    <name type="scientific">Parapedobacter koreensis</name>
    <dbReference type="NCBI Taxonomy" id="332977"/>
    <lineage>
        <taxon>Bacteria</taxon>
        <taxon>Pseudomonadati</taxon>
        <taxon>Bacteroidota</taxon>
        <taxon>Sphingobacteriia</taxon>
        <taxon>Sphingobacteriales</taxon>
        <taxon>Sphingobacteriaceae</taxon>
        <taxon>Parapedobacter</taxon>
    </lineage>
</organism>
<dbReference type="SUPFAM" id="SSF53067">
    <property type="entry name" value="Actin-like ATPase domain"/>
    <property type="match status" value="2"/>
</dbReference>
<dbReference type="EMBL" id="FNZR01000002">
    <property type="protein sequence ID" value="SEK79035.1"/>
    <property type="molecule type" value="Genomic_DNA"/>
</dbReference>
<keyword evidence="3 5" id="KW-0418">Kinase</keyword>
<proteinExistence type="inferred from homology"/>
<dbReference type="AlphaFoldDB" id="A0A1H7JZI2"/>
<keyword evidence="6" id="KW-1185">Reference proteome</keyword>
<dbReference type="InterPro" id="IPR000577">
    <property type="entry name" value="Carb_kinase_FGGY"/>
</dbReference>
<sequence>MANEFLVINKSNDRFWKYEGISYLYANVSIIHETYFSLAMLLLGIDIGTSSIKVSVVDAHTQTSIASARYPDDHENHILSVIPGWAEQSPDMWWEQVSLAIKKLTANATFDTKDIAAIGIAYQMHGLVVVDKAGHALRNSIIWCDSRAVEIGDAAFAKIGPQHTLAHLLNSPGNFTASKWAWVKANEPDTYAKAHKIMLPGDYIALKLTGEATTSISALSEGVFWDFQSNAISTDILQYFGFDESIFPVITPLFGEHGTLRKDVAAQLGLSPGIPVSYKAGDQPNNALSLNVLQPGEVAATAGTSGVIYAVSDQLVYDHASRVNTFAHVNYTPEVPRTGVLLCINGTGILNRWVKEHFGHGLDYQQMNALGKAVNPGSNGLKILPFGNGAERILHNKILGARFIDLDFNAHGRSQVFRASQEGIAYAFRYGLDIIRENGMNPAIIRAGRANMFLSELFTEIFVDITRVPVELYENDGSVGAALGAGIGSGIFASAEEAFSKLKAIKTVEPQVSLHYEEFYQEWKQLLDDQLTKELKSPNHH</sequence>
<evidence type="ECO:0000259" key="4">
    <source>
        <dbReference type="Pfam" id="PF00370"/>
    </source>
</evidence>
<comment type="similarity">
    <text evidence="1">Belongs to the FGGY kinase family.</text>
</comment>
<evidence type="ECO:0000313" key="6">
    <source>
        <dbReference type="Proteomes" id="UP000198916"/>
    </source>
</evidence>
<dbReference type="Pfam" id="PF00370">
    <property type="entry name" value="FGGY_N"/>
    <property type="match status" value="1"/>
</dbReference>
<dbReference type="GO" id="GO:0005975">
    <property type="term" value="P:carbohydrate metabolic process"/>
    <property type="evidence" value="ECO:0007669"/>
    <property type="project" value="InterPro"/>
</dbReference>
<dbReference type="PIRSF" id="PIRSF000538">
    <property type="entry name" value="GlpK"/>
    <property type="match status" value="1"/>
</dbReference>
<evidence type="ECO:0000256" key="3">
    <source>
        <dbReference type="ARBA" id="ARBA00022777"/>
    </source>
</evidence>
<dbReference type="GO" id="GO:0016301">
    <property type="term" value="F:kinase activity"/>
    <property type="evidence" value="ECO:0007669"/>
    <property type="project" value="UniProtKB-KW"/>
</dbReference>
<dbReference type="PANTHER" id="PTHR43095:SF5">
    <property type="entry name" value="XYLULOSE KINASE"/>
    <property type="match status" value="1"/>
</dbReference>
<dbReference type="STRING" id="332977.SAMN05421740_102702"/>